<comment type="caution">
    <text evidence="7">The sequence shown here is derived from an EMBL/GenBank/DDBJ whole genome shotgun (WGS) entry which is preliminary data.</text>
</comment>
<evidence type="ECO:0000256" key="4">
    <source>
        <dbReference type="ARBA" id="ARBA00023242"/>
    </source>
</evidence>
<keyword evidence="3 5" id="KW-0804">Transcription</keyword>
<evidence type="ECO:0000313" key="7">
    <source>
        <dbReference type="EMBL" id="OQE09384.1"/>
    </source>
</evidence>
<keyword evidence="4 5" id="KW-0539">Nucleus</keyword>
<gene>
    <name evidence="7" type="ORF">PENVUL_c006G06643</name>
</gene>
<evidence type="ECO:0000256" key="2">
    <source>
        <dbReference type="ARBA" id="ARBA00023125"/>
    </source>
</evidence>
<protein>
    <recommendedName>
        <fullName evidence="6">Alpha box domain-containing protein</fullName>
    </recommendedName>
</protein>
<organism evidence="7 8">
    <name type="scientific">Penicillium vulpinum</name>
    <dbReference type="NCBI Taxonomy" id="29845"/>
    <lineage>
        <taxon>Eukaryota</taxon>
        <taxon>Fungi</taxon>
        <taxon>Dikarya</taxon>
        <taxon>Ascomycota</taxon>
        <taxon>Pezizomycotina</taxon>
        <taxon>Eurotiomycetes</taxon>
        <taxon>Eurotiomycetidae</taxon>
        <taxon>Eurotiales</taxon>
        <taxon>Aspergillaceae</taxon>
        <taxon>Penicillium</taxon>
    </lineage>
</organism>
<dbReference type="Proteomes" id="UP000191518">
    <property type="component" value="Unassembled WGS sequence"/>
</dbReference>
<dbReference type="GO" id="GO:0005634">
    <property type="term" value="C:nucleus"/>
    <property type="evidence" value="ECO:0007669"/>
    <property type="project" value="UniProtKB-SubCell"/>
</dbReference>
<dbReference type="AlphaFoldDB" id="A0A1V6S6M4"/>
<dbReference type="EMBL" id="MDYP01000006">
    <property type="protein sequence ID" value="OQE09384.1"/>
    <property type="molecule type" value="Genomic_DNA"/>
</dbReference>
<dbReference type="Pfam" id="PF04769">
    <property type="entry name" value="MATalpha_HMGbox"/>
    <property type="match status" value="1"/>
</dbReference>
<keyword evidence="1 5" id="KW-0805">Transcription regulation</keyword>
<dbReference type="GO" id="GO:0045895">
    <property type="term" value="P:positive regulation of mating-type specific transcription, DNA-templated"/>
    <property type="evidence" value="ECO:0007669"/>
    <property type="project" value="InterPro"/>
</dbReference>
<evidence type="ECO:0000256" key="1">
    <source>
        <dbReference type="ARBA" id="ARBA00023015"/>
    </source>
</evidence>
<dbReference type="OrthoDB" id="5398665at2759"/>
<keyword evidence="2 5" id="KW-0238">DNA-binding</keyword>
<feature type="domain" description="Alpha box" evidence="6">
    <location>
        <begin position="120"/>
        <end position="175"/>
    </location>
</feature>
<dbReference type="InterPro" id="IPR006856">
    <property type="entry name" value="MATalpha_HMGbox"/>
</dbReference>
<keyword evidence="8" id="KW-1185">Reference proteome</keyword>
<comment type="subcellular location">
    <subcellularLocation>
        <location evidence="5">Nucleus</location>
    </subcellularLocation>
</comment>
<name>A0A1V6S6M4_9EURO</name>
<reference evidence="8" key="1">
    <citation type="journal article" date="2017" name="Nat. Microbiol.">
        <title>Global analysis of biosynthetic gene clusters reveals vast potential of secondary metabolite production in Penicillium species.</title>
        <authorList>
            <person name="Nielsen J.C."/>
            <person name="Grijseels S."/>
            <person name="Prigent S."/>
            <person name="Ji B."/>
            <person name="Dainat J."/>
            <person name="Nielsen K.F."/>
            <person name="Frisvad J.C."/>
            <person name="Workman M."/>
            <person name="Nielsen J."/>
        </authorList>
    </citation>
    <scope>NUCLEOTIDE SEQUENCE [LARGE SCALE GENOMIC DNA]</scope>
    <source>
        <strain evidence="8">IBT 29486</strain>
    </source>
</reference>
<comment type="similarity">
    <text evidence="5">Belongs to the MATALPHA1 family.</text>
</comment>
<evidence type="ECO:0000313" key="8">
    <source>
        <dbReference type="Proteomes" id="UP000191518"/>
    </source>
</evidence>
<accession>A0A1V6S6M4</accession>
<dbReference type="PROSITE" id="PS51325">
    <property type="entry name" value="ALPHA_BOX"/>
    <property type="match status" value="1"/>
</dbReference>
<dbReference type="GO" id="GO:0008301">
    <property type="term" value="F:DNA binding, bending"/>
    <property type="evidence" value="ECO:0007669"/>
    <property type="project" value="InterPro"/>
</dbReference>
<evidence type="ECO:0000256" key="5">
    <source>
        <dbReference type="RuleBase" id="RU003516"/>
    </source>
</evidence>
<proteinExistence type="inferred from homology"/>
<dbReference type="STRING" id="29845.A0A1V6S6M4"/>
<evidence type="ECO:0000256" key="3">
    <source>
        <dbReference type="ARBA" id="ARBA00023163"/>
    </source>
</evidence>
<sequence>MSTARGVPIPPGYGPAHLEMLLFRYIETLPFQHALRVLGRWPEDSPVGQYAHSILRELPANYFQQPRLLPTGPRFVYANGVLELKRIDQALPMQELHPDSTTGCVGEVMQDVLPSPLEQRRLRPLNSFMIFRSFCAPMFPGVPQKVKSVAISELWQDDTLKPHWTVLAKAYTIIRDHFNVDTPSLPEFVELCLPLIGIVSANNYLALAGWNVQPHGHDGLALQKIAVSCLANFNPPIISVHEVVQHCIDNNYAQVRDEEWNKHILSNGDVFAVEPAFEGTIHEPQNWVFDNVPQWPIEEFEVEEMYSSLDTECDHGLPIIYDPENVDSFTTTMASLGELYT</sequence>
<evidence type="ECO:0000259" key="6">
    <source>
        <dbReference type="PROSITE" id="PS51325"/>
    </source>
</evidence>